<dbReference type="GO" id="GO:0060287">
    <property type="term" value="P:epithelial cilium movement involved in determination of left/right asymmetry"/>
    <property type="evidence" value="ECO:0007669"/>
    <property type="project" value="TreeGrafter"/>
</dbReference>
<dbReference type="AlphaFoldDB" id="A0A834KB30"/>
<name>A0A834KB30_VESGE</name>
<sequence length="963" mass="113231">MITNIDDILKNLGWDDGFRIPVANEENKHLEEEIEKKTKYKMSLHKNLESMEEHLKMIKKHAINIKLQQDLNQNLLTAHSAQLEKEDHLYRLSNSTEANLRHEMQDFNKTWNDINERVSNIEKDLAKITKKIESSKKAVKFDENNLLKWEEVLNKKEEDNELIEEYMKQDTKKYKELEQKRQKLSIEAESYRQTIVKVVNEAQEMEIALDRTVKLYDEALKERRQMINQWTQSVAVLRQRDDDIQASLREIESLREIGKNKMDLLHETEQFLNDQILNNKQLEELIKGSEKKLVIIKNENHKIMDTISTYEFEHRTQKKDVENLNRRIQQIRADIKRKKNEIDNKTIKMEDWKNRIKDLIITLNDIDNQKLNVEDRTKQLEEMIEEEEKRKSILTKEVKHLQIAILRTSSQISKLHSEKKILEIQDRNERKKLELLITTYDKEEKILEEKKESLYHVEFTLHKCQMKLDRIKGLEHDQTEYNKKQKIIEDLETALSEKMKIAKLLKTQISSLEYDRKKITNNIANDSGELEQLKNKRQDFLLLTNGSEKTLKAAQSHNEEKQVEENILRLKVSQIEQMMSSVGDKVYNLQKYRLTLDAALKEREEEIAVQKEALVVQKRVASGECSQLHNAISERKNRIKQLQARYDNGVAVFGSSTDGTPITTTYLKIQNAQERYLLQEQGDKLDETIRKTEYEIESMENTLRIVNACNDKFKSNLSIVNETELDQEEQKKLNEQLYKERDNLKKGQMRVQHLTEDFQKMQDNYTLLLDDIQRAKEEKDNKEQHLSNLNKQIAEQDEKISRAEKNLRKVHRDIQNKCTCTEDSLILLQEKDVNLREIQEQNALALEDIAEFTIRHVEVEPYVKKLLAAKNIELPCISRSIDQSPTISRCGSTTESTECIVKSTGRTSTFSSSRESVNNVITLEPCFDNIRNVDQLSQTDNLASKYPKRGKTLTKSNLTIAKK</sequence>
<keyword evidence="7" id="KW-1185">Reference proteome</keyword>
<evidence type="ECO:0000256" key="5">
    <source>
        <dbReference type="SAM" id="Coils"/>
    </source>
</evidence>
<evidence type="ECO:0000313" key="7">
    <source>
        <dbReference type="Proteomes" id="UP000617340"/>
    </source>
</evidence>
<evidence type="ECO:0000256" key="4">
    <source>
        <dbReference type="ARBA" id="ARBA00045182"/>
    </source>
</evidence>
<evidence type="ECO:0000256" key="1">
    <source>
        <dbReference type="ARBA" id="ARBA00005805"/>
    </source>
</evidence>
<evidence type="ECO:0000313" key="6">
    <source>
        <dbReference type="EMBL" id="KAF7403393.1"/>
    </source>
</evidence>
<dbReference type="GO" id="GO:0005576">
    <property type="term" value="C:extracellular region"/>
    <property type="evidence" value="ECO:0007669"/>
    <property type="project" value="GOC"/>
</dbReference>
<dbReference type="InterPro" id="IPR033290">
    <property type="entry name" value="CCDC39"/>
</dbReference>
<gene>
    <name evidence="6" type="ORF">HZH68_006187</name>
</gene>
<comment type="caution">
    <text evidence="6">The sequence shown here is derived from an EMBL/GenBank/DDBJ whole genome shotgun (WGS) entry which is preliminary data.</text>
</comment>
<feature type="coiled-coil region" evidence="5">
    <location>
        <begin position="474"/>
        <end position="536"/>
    </location>
</feature>
<feature type="coiled-coil region" evidence="5">
    <location>
        <begin position="118"/>
        <end position="222"/>
    </location>
</feature>
<reference evidence="6" key="1">
    <citation type="journal article" date="2020" name="G3 (Bethesda)">
        <title>High-Quality Assemblies for Three Invasive Social Wasps from the &lt;i&gt;Vespula&lt;/i&gt; Genus.</title>
        <authorList>
            <person name="Harrop T.W.R."/>
            <person name="Guhlin J."/>
            <person name="McLaughlin G.M."/>
            <person name="Permina E."/>
            <person name="Stockwell P."/>
            <person name="Gilligan J."/>
            <person name="Le Lec M.F."/>
            <person name="Gruber M.A.M."/>
            <person name="Quinn O."/>
            <person name="Lovegrove M."/>
            <person name="Duncan E.J."/>
            <person name="Remnant E.J."/>
            <person name="Van Eeckhoven J."/>
            <person name="Graham B."/>
            <person name="Knapp R.A."/>
            <person name="Langford K.W."/>
            <person name="Kronenberg Z."/>
            <person name="Press M.O."/>
            <person name="Eacker S.M."/>
            <person name="Wilson-Rankin E.E."/>
            <person name="Purcell J."/>
            <person name="Lester P.J."/>
            <person name="Dearden P.K."/>
        </authorList>
    </citation>
    <scope>NUCLEOTIDE SEQUENCE</scope>
    <source>
        <strain evidence="6">Linc-1</strain>
    </source>
</reference>
<feature type="coiled-coil region" evidence="5">
    <location>
        <begin position="272"/>
        <end position="404"/>
    </location>
</feature>
<dbReference type="Pfam" id="PF24161">
    <property type="entry name" value="CCDC39"/>
    <property type="match status" value="1"/>
</dbReference>
<dbReference type="PANTHER" id="PTHR18962:SF0">
    <property type="entry name" value="COILED-COIL DOMAIN-CONTAINING PROTEIN 39"/>
    <property type="match status" value="1"/>
</dbReference>
<comment type="similarity">
    <text evidence="1">Belongs to the CCDC39 family.</text>
</comment>
<dbReference type="GO" id="GO:0060285">
    <property type="term" value="P:cilium-dependent cell motility"/>
    <property type="evidence" value="ECO:0007669"/>
    <property type="project" value="TreeGrafter"/>
</dbReference>
<evidence type="ECO:0000256" key="3">
    <source>
        <dbReference type="ARBA" id="ARBA00023054"/>
    </source>
</evidence>
<dbReference type="Proteomes" id="UP000617340">
    <property type="component" value="Unassembled WGS sequence"/>
</dbReference>
<accession>A0A834KB30</accession>
<dbReference type="PANTHER" id="PTHR18962">
    <property type="entry name" value="COILED-COIL DOMAIN-CONTAINING PROTEIN 39"/>
    <property type="match status" value="1"/>
</dbReference>
<feature type="coiled-coil region" evidence="5">
    <location>
        <begin position="720"/>
        <end position="855"/>
    </location>
</feature>
<organism evidence="6 7">
    <name type="scientific">Vespula germanica</name>
    <name type="common">German yellow jacket</name>
    <name type="synonym">Paravespula germanica</name>
    <dbReference type="NCBI Taxonomy" id="30212"/>
    <lineage>
        <taxon>Eukaryota</taxon>
        <taxon>Metazoa</taxon>
        <taxon>Ecdysozoa</taxon>
        <taxon>Arthropoda</taxon>
        <taxon>Hexapoda</taxon>
        <taxon>Insecta</taxon>
        <taxon>Pterygota</taxon>
        <taxon>Neoptera</taxon>
        <taxon>Endopterygota</taxon>
        <taxon>Hymenoptera</taxon>
        <taxon>Apocrita</taxon>
        <taxon>Aculeata</taxon>
        <taxon>Vespoidea</taxon>
        <taxon>Vespidae</taxon>
        <taxon>Vespinae</taxon>
        <taxon>Vespula</taxon>
    </lineage>
</organism>
<protein>
    <recommendedName>
        <fullName evidence="2">Coiled-coil domain-containing protein 39</fullName>
    </recommendedName>
</protein>
<dbReference type="GO" id="GO:0005930">
    <property type="term" value="C:axoneme"/>
    <property type="evidence" value="ECO:0007669"/>
    <property type="project" value="InterPro"/>
</dbReference>
<comment type="function">
    <text evidence="4">Required for assembly of dynein regulatory complex (DRC) and inner dynein arm (IDA) complexes, which are responsible for ciliary beat regulation, thereby playing a central role in motility in cilia and flagella. Probably acts together with CCDC40 to form a molecular ruler that determines the 96 nanometer (nm) repeat length and arrangements of components in cilia and flagella. Not required for outer dynein arm complexes assembly.</text>
</comment>
<proteinExistence type="inferred from homology"/>
<dbReference type="GO" id="GO:0036159">
    <property type="term" value="P:inner dynein arm assembly"/>
    <property type="evidence" value="ECO:0007669"/>
    <property type="project" value="InterPro"/>
</dbReference>
<keyword evidence="3 5" id="KW-0175">Coiled coil</keyword>
<evidence type="ECO:0000256" key="2">
    <source>
        <dbReference type="ARBA" id="ARBA00016725"/>
    </source>
</evidence>
<dbReference type="EMBL" id="JACSDZ010000005">
    <property type="protein sequence ID" value="KAF7403393.1"/>
    <property type="molecule type" value="Genomic_DNA"/>
</dbReference>